<dbReference type="AlphaFoldDB" id="A0AAD9G9K0"/>
<sequence length="100" mass="11230">MQFVPDVGSEVMELALELELFDFLEILLMPRDEVEEPSLELADTVEPAPELEVPDDSLAELLLSPWRVTMTAAMTPMTATTTTTPMTWAFLLIISIQYQV</sequence>
<dbReference type="EMBL" id="JASMQC010000026">
    <property type="protein sequence ID" value="KAK1934300.1"/>
    <property type="molecule type" value="Genomic_DNA"/>
</dbReference>
<organism evidence="1 2">
    <name type="scientific">Phytophthora citrophthora</name>
    <dbReference type="NCBI Taxonomy" id="4793"/>
    <lineage>
        <taxon>Eukaryota</taxon>
        <taxon>Sar</taxon>
        <taxon>Stramenopiles</taxon>
        <taxon>Oomycota</taxon>
        <taxon>Peronosporomycetes</taxon>
        <taxon>Peronosporales</taxon>
        <taxon>Peronosporaceae</taxon>
        <taxon>Phytophthora</taxon>
    </lineage>
</organism>
<comment type="caution">
    <text evidence="1">The sequence shown here is derived from an EMBL/GenBank/DDBJ whole genome shotgun (WGS) entry which is preliminary data.</text>
</comment>
<protein>
    <submittedName>
        <fullName evidence="1">Uncharacterized protein</fullName>
    </submittedName>
</protein>
<name>A0AAD9G9K0_9STRA</name>
<evidence type="ECO:0000313" key="1">
    <source>
        <dbReference type="EMBL" id="KAK1934300.1"/>
    </source>
</evidence>
<evidence type="ECO:0000313" key="2">
    <source>
        <dbReference type="Proteomes" id="UP001259832"/>
    </source>
</evidence>
<keyword evidence="2" id="KW-1185">Reference proteome</keyword>
<proteinExistence type="predicted"/>
<dbReference type="Proteomes" id="UP001259832">
    <property type="component" value="Unassembled WGS sequence"/>
</dbReference>
<accession>A0AAD9G9K0</accession>
<reference evidence="1" key="1">
    <citation type="submission" date="2023-08" db="EMBL/GenBank/DDBJ databases">
        <title>Reference Genome Resource for the Citrus Pathogen Phytophthora citrophthora.</title>
        <authorList>
            <person name="Moller H."/>
            <person name="Coetzee B."/>
            <person name="Rose L.J."/>
            <person name="Van Niekerk J.M."/>
        </authorList>
    </citation>
    <scope>NUCLEOTIDE SEQUENCE</scope>
    <source>
        <strain evidence="1">STE-U-9442</strain>
    </source>
</reference>
<gene>
    <name evidence="1" type="ORF">P3T76_011503</name>
</gene>